<dbReference type="AlphaFoldDB" id="A0A0K9NQF5"/>
<dbReference type="InterPro" id="IPR003382">
    <property type="entry name" value="Flavoprotein"/>
</dbReference>
<dbReference type="PANTHER" id="PTHR14359">
    <property type="entry name" value="HOMO-OLIGOMERIC FLAVIN CONTAINING CYS DECARBOXYLASE FAMILY"/>
    <property type="match status" value="1"/>
</dbReference>
<evidence type="ECO:0000256" key="5">
    <source>
        <dbReference type="ARBA" id="ARBA00022993"/>
    </source>
</evidence>
<keyword evidence="2" id="KW-0341">Growth regulation</keyword>
<comment type="pathway">
    <text evidence="7">Cofactor biosynthesis; coenzyme A biosynthesis; CoA from (R)-pantothenate: step 3/5.</text>
</comment>
<evidence type="ECO:0000256" key="2">
    <source>
        <dbReference type="ARBA" id="ARBA00022604"/>
    </source>
</evidence>
<dbReference type="OrthoDB" id="1532798at2759"/>
<comment type="similarity">
    <text evidence="6">Belongs to the HFCD (homooligomeric flavin containing Cys decarboxylase) superfamily.</text>
</comment>
<dbReference type="SUPFAM" id="SSF52507">
    <property type="entry name" value="Homo-oligomeric flavin-containing Cys decarboxylases, HFCD"/>
    <property type="match status" value="1"/>
</dbReference>
<dbReference type="EMBL" id="LFYR01001977">
    <property type="protein sequence ID" value="KMZ58185.1"/>
    <property type="molecule type" value="Genomic_DNA"/>
</dbReference>
<evidence type="ECO:0000256" key="7">
    <source>
        <dbReference type="ARBA" id="ARBA00060685"/>
    </source>
</evidence>
<evidence type="ECO:0000256" key="6">
    <source>
        <dbReference type="ARBA" id="ARBA00038350"/>
    </source>
</evidence>
<evidence type="ECO:0000313" key="10">
    <source>
        <dbReference type="EMBL" id="KMZ58185.1"/>
    </source>
</evidence>
<evidence type="ECO:0000256" key="3">
    <source>
        <dbReference type="ARBA" id="ARBA00022643"/>
    </source>
</evidence>
<gene>
    <name evidence="10" type="ORF">ZOSMA_79G00260</name>
</gene>
<dbReference type="EC" id="4.1.1.36" evidence="8"/>
<dbReference type="GO" id="GO:0071513">
    <property type="term" value="C:phosphopantothenoylcysteine decarboxylase complex"/>
    <property type="evidence" value="ECO:0000318"/>
    <property type="project" value="GO_Central"/>
</dbReference>
<evidence type="ECO:0000259" key="9">
    <source>
        <dbReference type="Pfam" id="PF02441"/>
    </source>
</evidence>
<dbReference type="Pfam" id="PF02441">
    <property type="entry name" value="Flavoprotein"/>
    <property type="match status" value="1"/>
</dbReference>
<keyword evidence="3" id="KW-0288">FMN</keyword>
<keyword evidence="5" id="KW-0173">Coenzyme A biosynthesis</keyword>
<keyword evidence="3" id="KW-0285">Flavoprotein</keyword>
<sequence>MTSRSGSDRNREVTKYRIIIAASGLVEDFSFGRLYYWFTENFASEVVVVIPDECAELIIKCLPSNVNLFVHSQDWSSWRKIGDDVLHIRLVKWAHFMIVAPLTADTLAKIGNGLCDNLLTCIVRAWDFQKKIYIAPALTIPMWKNPTTSAQIDKIKTIGFDVIIPEEGEESDLGDVGVAEPEDIYERVISTIHALN</sequence>
<accession>A0A0K9NQF5</accession>
<protein>
    <recommendedName>
        <fullName evidence="8">phosphopantothenoylcysteine decarboxylase</fullName>
        <ecNumber evidence="8">4.1.1.36</ecNumber>
    </recommendedName>
</protein>
<proteinExistence type="inferred from homology"/>
<comment type="caution">
    <text evidence="10">The sequence shown here is derived from an EMBL/GenBank/DDBJ whole genome shotgun (WGS) entry which is preliminary data.</text>
</comment>
<keyword evidence="4" id="KW-0456">Lyase</keyword>
<dbReference type="STRING" id="29655.A0A0K9NQF5"/>
<name>A0A0K9NQF5_ZOSMR</name>
<dbReference type="GO" id="GO:0015937">
    <property type="term" value="P:coenzyme A biosynthetic process"/>
    <property type="evidence" value="ECO:0000318"/>
    <property type="project" value="GO_Central"/>
</dbReference>
<organism evidence="10 11">
    <name type="scientific">Zostera marina</name>
    <name type="common">Eelgrass</name>
    <dbReference type="NCBI Taxonomy" id="29655"/>
    <lineage>
        <taxon>Eukaryota</taxon>
        <taxon>Viridiplantae</taxon>
        <taxon>Streptophyta</taxon>
        <taxon>Embryophyta</taxon>
        <taxon>Tracheophyta</taxon>
        <taxon>Spermatophyta</taxon>
        <taxon>Magnoliopsida</taxon>
        <taxon>Liliopsida</taxon>
        <taxon>Zosteraceae</taxon>
        <taxon>Zostera</taxon>
    </lineage>
</organism>
<keyword evidence="4" id="KW-0210">Decarboxylase</keyword>
<reference evidence="11" key="1">
    <citation type="journal article" date="2016" name="Nature">
        <title>The genome of the seagrass Zostera marina reveals angiosperm adaptation to the sea.</title>
        <authorList>
            <person name="Olsen J.L."/>
            <person name="Rouze P."/>
            <person name="Verhelst B."/>
            <person name="Lin Y.-C."/>
            <person name="Bayer T."/>
            <person name="Collen J."/>
            <person name="Dattolo E."/>
            <person name="De Paoli E."/>
            <person name="Dittami S."/>
            <person name="Maumus F."/>
            <person name="Michel G."/>
            <person name="Kersting A."/>
            <person name="Lauritano C."/>
            <person name="Lohaus R."/>
            <person name="Toepel M."/>
            <person name="Tonon T."/>
            <person name="Vanneste K."/>
            <person name="Amirebrahimi M."/>
            <person name="Brakel J."/>
            <person name="Bostroem C."/>
            <person name="Chovatia M."/>
            <person name="Grimwood J."/>
            <person name="Jenkins J.W."/>
            <person name="Jueterbock A."/>
            <person name="Mraz A."/>
            <person name="Stam W.T."/>
            <person name="Tice H."/>
            <person name="Bornberg-Bauer E."/>
            <person name="Green P.J."/>
            <person name="Pearson G.A."/>
            <person name="Procaccini G."/>
            <person name="Duarte C.M."/>
            <person name="Schmutz J."/>
            <person name="Reusch T.B.H."/>
            <person name="Van de Peer Y."/>
        </authorList>
    </citation>
    <scope>NUCLEOTIDE SEQUENCE [LARGE SCALE GENOMIC DNA]</scope>
    <source>
        <strain evidence="11">cv. Finnish</strain>
    </source>
</reference>
<evidence type="ECO:0000256" key="4">
    <source>
        <dbReference type="ARBA" id="ARBA00022793"/>
    </source>
</evidence>
<dbReference type="Gene3D" id="3.40.50.1950">
    <property type="entry name" value="Flavin prenyltransferase-like"/>
    <property type="match status" value="1"/>
</dbReference>
<dbReference type="GO" id="GO:0004633">
    <property type="term" value="F:phosphopantothenoylcysteine decarboxylase activity"/>
    <property type="evidence" value="ECO:0000318"/>
    <property type="project" value="GO_Central"/>
</dbReference>
<evidence type="ECO:0000313" key="11">
    <source>
        <dbReference type="Proteomes" id="UP000036987"/>
    </source>
</evidence>
<dbReference type="InterPro" id="IPR036551">
    <property type="entry name" value="Flavin_trans-like"/>
</dbReference>
<dbReference type="PANTHER" id="PTHR14359:SF6">
    <property type="entry name" value="PHOSPHOPANTOTHENOYLCYSTEINE DECARBOXYLASE"/>
    <property type="match status" value="1"/>
</dbReference>
<dbReference type="Proteomes" id="UP000036987">
    <property type="component" value="Unassembled WGS sequence"/>
</dbReference>
<evidence type="ECO:0000256" key="1">
    <source>
        <dbReference type="ARBA" id="ARBA00001917"/>
    </source>
</evidence>
<dbReference type="GO" id="GO:0010181">
    <property type="term" value="F:FMN binding"/>
    <property type="evidence" value="ECO:0000318"/>
    <property type="project" value="GO_Central"/>
</dbReference>
<keyword evidence="11" id="KW-1185">Reference proteome</keyword>
<comment type="cofactor">
    <cofactor evidence="1">
        <name>FMN</name>
        <dbReference type="ChEBI" id="CHEBI:58210"/>
    </cofactor>
</comment>
<feature type="domain" description="Flavoprotein" evidence="9">
    <location>
        <begin position="68"/>
        <end position="190"/>
    </location>
</feature>
<evidence type="ECO:0000256" key="8">
    <source>
        <dbReference type="ARBA" id="ARBA00066422"/>
    </source>
</evidence>